<proteinExistence type="inferred from homology"/>
<reference evidence="4" key="1">
    <citation type="submission" date="2013-07" db="EMBL/GenBank/DDBJ databases">
        <authorList>
            <person name="McIlroy S."/>
        </authorList>
    </citation>
    <scope>NUCLEOTIDE SEQUENCE [LARGE SCALE GENOMIC DNA]</scope>
    <source>
        <strain evidence="4">Run_A_D11</strain>
    </source>
</reference>
<dbReference type="PANTHER" id="PTHR10264:SF83">
    <property type="entry name" value="BLL5629 PROTEIN"/>
    <property type="match status" value="1"/>
</dbReference>
<evidence type="ECO:0000313" key="4">
    <source>
        <dbReference type="EMBL" id="CDI03235.1"/>
    </source>
</evidence>
<feature type="domain" description="Band 7" evidence="3">
    <location>
        <begin position="147"/>
        <end position="306"/>
    </location>
</feature>
<dbReference type="RefSeq" id="WP_048673814.1">
    <property type="nucleotide sequence ID" value="NZ_CBTJ020000054.1"/>
</dbReference>
<comment type="subcellular location">
    <subcellularLocation>
        <location evidence="1">Membrane</location>
        <topology evidence="1">Single-pass membrane protein</topology>
    </subcellularLocation>
</comment>
<dbReference type="InterPro" id="IPR036013">
    <property type="entry name" value="Band_7/SPFH_dom_sf"/>
</dbReference>
<dbReference type="Gene3D" id="6.10.250.2090">
    <property type="match status" value="1"/>
</dbReference>
<dbReference type="InterPro" id="IPR043202">
    <property type="entry name" value="Band-7_stomatin-like"/>
</dbReference>
<comment type="caution">
    <text evidence="4">The sequence shown here is derived from an EMBL/GenBank/DDBJ whole genome shotgun (WGS) entry which is preliminary data.</text>
</comment>
<dbReference type="STRING" id="1400863.BN873_460039"/>
<dbReference type="Proteomes" id="UP000035760">
    <property type="component" value="Unassembled WGS sequence"/>
</dbReference>
<dbReference type="SUPFAM" id="SSF117892">
    <property type="entry name" value="Band 7/SPFH domain"/>
    <property type="match status" value="1"/>
</dbReference>
<dbReference type="PANTHER" id="PTHR10264">
    <property type="entry name" value="BAND 7 PROTEIN-RELATED"/>
    <property type="match status" value="1"/>
</dbReference>
<evidence type="ECO:0000259" key="3">
    <source>
        <dbReference type="SMART" id="SM00244"/>
    </source>
</evidence>
<evidence type="ECO:0000313" key="5">
    <source>
        <dbReference type="Proteomes" id="UP000035760"/>
    </source>
</evidence>
<accession>W6MB11</accession>
<dbReference type="SMART" id="SM00244">
    <property type="entry name" value="PHB"/>
    <property type="match status" value="1"/>
</dbReference>
<dbReference type="GO" id="GO:0098552">
    <property type="term" value="C:side of membrane"/>
    <property type="evidence" value="ECO:0007669"/>
    <property type="project" value="UniProtKB-ARBA"/>
</dbReference>
<dbReference type="AlphaFoldDB" id="W6MB11"/>
<evidence type="ECO:0000256" key="1">
    <source>
        <dbReference type="ARBA" id="ARBA00004167"/>
    </source>
</evidence>
<keyword evidence="5" id="KW-1185">Reference proteome</keyword>
<dbReference type="PRINTS" id="PR00721">
    <property type="entry name" value="STOMATIN"/>
</dbReference>
<organism evidence="4 5">
    <name type="scientific">Candidatus Competibacter denitrificans Run_A_D11</name>
    <dbReference type="NCBI Taxonomy" id="1400863"/>
    <lineage>
        <taxon>Bacteria</taxon>
        <taxon>Pseudomonadati</taxon>
        <taxon>Pseudomonadota</taxon>
        <taxon>Gammaproteobacteria</taxon>
        <taxon>Candidatus Competibacteraceae</taxon>
        <taxon>Candidatus Competibacter</taxon>
    </lineage>
</organism>
<dbReference type="Pfam" id="PF01145">
    <property type="entry name" value="Band_7"/>
    <property type="match status" value="1"/>
</dbReference>
<sequence>MFGYKRIVIAQNERGLHFYDQRLITILEPGIYRWLDPQNRHGVQRYDLTVAEFEHPWLDVLLKTDAALVERHFQVVETSDQQVGLIYKSGRLNGVLPPATRRVYWRGPVEVRVELIDIATDYTLSRAHTALLARPSAALAKSLTGLTQVAEVEDNHLGLLVVDGELVRTLPPGLHAFWRFNRTVKVETVDLRLQTVEVSGQDILTKDKVSLRVNLSAVYRIADPVKARAELGNISEYLYRTLQFGLRQTIGSRTLDVLLGDKDELDQEVWRYAAERVRSHGLEVETVGLKDVILPGEMKDILNQVVQAEKVAQANVIRRREETAATRSLLNTAKLMEENPLLLRLKELEALEKVVDKVDRLTVFGGLDGVLKDTVRINLPPH</sequence>
<gene>
    <name evidence="4" type="ORF">BN873_460039</name>
</gene>
<dbReference type="Gene3D" id="3.30.479.30">
    <property type="entry name" value="Band 7 domain"/>
    <property type="match status" value="1"/>
</dbReference>
<dbReference type="GO" id="GO:0005886">
    <property type="term" value="C:plasma membrane"/>
    <property type="evidence" value="ECO:0007669"/>
    <property type="project" value="InterPro"/>
</dbReference>
<dbReference type="EMBL" id="CBTJ020000054">
    <property type="protein sequence ID" value="CDI03235.1"/>
    <property type="molecule type" value="Genomic_DNA"/>
</dbReference>
<reference evidence="4" key="2">
    <citation type="submission" date="2014-03" db="EMBL/GenBank/DDBJ databases">
        <title>Candidatus Competibacter-lineage genomes retrieved from metagenomes reveal functional metabolic diversity.</title>
        <authorList>
            <person name="McIlroy S.J."/>
            <person name="Albertsen M."/>
            <person name="Andresen E.K."/>
            <person name="Saunders A.M."/>
            <person name="Kristiansen R."/>
            <person name="Stokholm-Bjerregaard M."/>
            <person name="Nielsen K.L."/>
            <person name="Nielsen P.H."/>
        </authorList>
    </citation>
    <scope>NUCLEOTIDE SEQUENCE</scope>
    <source>
        <strain evidence="4">Run_A_D11</strain>
    </source>
</reference>
<dbReference type="InterPro" id="IPR001972">
    <property type="entry name" value="Stomatin_HflK_fam"/>
</dbReference>
<dbReference type="FunFam" id="3.30.479.30:FF:000004">
    <property type="entry name" value="Putative membrane protease family, stomatin"/>
    <property type="match status" value="1"/>
</dbReference>
<protein>
    <submittedName>
        <fullName evidence="4">Band 7 protein</fullName>
    </submittedName>
</protein>
<dbReference type="OrthoDB" id="5501731at2"/>
<name>W6MB11_9GAMM</name>
<dbReference type="InterPro" id="IPR001107">
    <property type="entry name" value="Band_7"/>
</dbReference>
<dbReference type="CDD" id="cd13438">
    <property type="entry name" value="SPFH_eoslipins_u2"/>
    <property type="match status" value="1"/>
</dbReference>
<comment type="similarity">
    <text evidence="2">Belongs to the band 7/mec-2 family.</text>
</comment>
<evidence type="ECO:0000256" key="2">
    <source>
        <dbReference type="ARBA" id="ARBA00008164"/>
    </source>
</evidence>